<organism evidence="1 2">
    <name type="scientific">Streptomyces luteireticuli</name>
    <dbReference type="NCBI Taxonomy" id="173858"/>
    <lineage>
        <taxon>Bacteria</taxon>
        <taxon>Bacillati</taxon>
        <taxon>Actinomycetota</taxon>
        <taxon>Actinomycetes</taxon>
        <taxon>Kitasatosporales</taxon>
        <taxon>Streptomycetaceae</taxon>
        <taxon>Streptomyces</taxon>
    </lineage>
</organism>
<reference evidence="1 2" key="1">
    <citation type="journal article" date="2019" name="Int. J. Syst. Evol. Microbiol.">
        <title>The Global Catalogue of Microorganisms (GCM) 10K type strain sequencing project: providing services to taxonomists for standard genome sequencing and annotation.</title>
        <authorList>
            <consortium name="The Broad Institute Genomics Platform"/>
            <consortium name="The Broad Institute Genome Sequencing Center for Infectious Disease"/>
            <person name="Wu L."/>
            <person name="Ma J."/>
        </authorList>
    </citation>
    <scope>NUCLEOTIDE SEQUENCE [LARGE SCALE GENOMIC DNA]</scope>
    <source>
        <strain evidence="1 2">JCM 4788</strain>
    </source>
</reference>
<evidence type="ECO:0008006" key="3">
    <source>
        <dbReference type="Google" id="ProtNLM"/>
    </source>
</evidence>
<protein>
    <recommendedName>
        <fullName evidence="3">Caspase family protein</fullName>
    </recommendedName>
</protein>
<keyword evidence="2" id="KW-1185">Reference proteome</keyword>
<name>A0ABN0YJ06_9ACTN</name>
<dbReference type="Gene3D" id="3.40.50.1460">
    <property type="match status" value="1"/>
</dbReference>
<accession>A0ABN0YJ06</accession>
<comment type="caution">
    <text evidence="1">The sequence shown here is derived from an EMBL/GenBank/DDBJ whole genome shotgun (WGS) entry which is preliminary data.</text>
</comment>
<evidence type="ECO:0000313" key="2">
    <source>
        <dbReference type="Proteomes" id="UP001500879"/>
    </source>
</evidence>
<proteinExistence type="predicted"/>
<dbReference type="RefSeq" id="WP_344021707.1">
    <property type="nucleotide sequence ID" value="NZ_BAAABX010000018.1"/>
</dbReference>
<dbReference type="Proteomes" id="UP001500879">
    <property type="component" value="Unassembled WGS sequence"/>
</dbReference>
<evidence type="ECO:0000313" key="1">
    <source>
        <dbReference type="EMBL" id="GAA0396796.1"/>
    </source>
</evidence>
<gene>
    <name evidence="1" type="ORF">GCM10010357_17390</name>
</gene>
<dbReference type="EMBL" id="BAAABX010000018">
    <property type="protein sequence ID" value="GAA0396796.1"/>
    <property type="molecule type" value="Genomic_DNA"/>
</dbReference>
<sequence length="343" mass="37704">MTSRALVIGPAEYAGESGVRAYTEIGVSAVQYGEVLAGNPMWGGDRCRVLGPDEVMTAGDVMAALEEEAGRTGPDDIFMVVYIGHGAYWNDVPGAEVHFSVGSSYKDKPWTWLSSWYLYRAMRLCRAGLKVLIADCCYSNMLPHLGNGIRSLPGVLDDAGQGTCVLTALKDDNVRAWPHGCERLPGRLAHCTPFSGHLLNVLGNGTTDHRPELTLGLLRDAVEEEMSLCPIQHDRPRMLLNDARESRALFTNRMDPAKRAPRPDVPAGTGEWVTALLQGNDCDLRELLKDPRRTGDVVARLRASSRDGAASIARRIDKEASERFTEPGDFARYWNKAERAPRP</sequence>